<reference evidence="2" key="1">
    <citation type="submission" date="2020-08" db="EMBL/GenBank/DDBJ databases">
        <title>Multicomponent nature underlies the extraordinary mechanical properties of spider dragline silk.</title>
        <authorList>
            <person name="Kono N."/>
            <person name="Nakamura H."/>
            <person name="Mori M."/>
            <person name="Yoshida Y."/>
            <person name="Ohtoshi R."/>
            <person name="Malay A.D."/>
            <person name="Moran D.A.P."/>
            <person name="Tomita M."/>
            <person name="Numata K."/>
            <person name="Arakawa K."/>
        </authorList>
    </citation>
    <scope>NUCLEOTIDE SEQUENCE</scope>
</reference>
<name>A0A8X6JHQ2_9ARAC</name>
<evidence type="ECO:0000256" key="1">
    <source>
        <dbReference type="SAM" id="MobiDB-lite"/>
    </source>
</evidence>
<proteinExistence type="predicted"/>
<evidence type="ECO:0000313" key="2">
    <source>
        <dbReference type="EMBL" id="GFS31528.1"/>
    </source>
</evidence>
<dbReference type="EMBL" id="BMAV01024256">
    <property type="protein sequence ID" value="GFS31528.1"/>
    <property type="molecule type" value="Genomic_DNA"/>
</dbReference>
<dbReference type="AlphaFoldDB" id="A0A8X6JHQ2"/>
<dbReference type="Proteomes" id="UP000886998">
    <property type="component" value="Unassembled WGS sequence"/>
</dbReference>
<feature type="region of interest" description="Disordered" evidence="1">
    <location>
        <begin position="1"/>
        <end position="30"/>
    </location>
</feature>
<sequence>MKRCKIKKTKNTFPKRRQKRKSVSNRDHRVLVNHERRKKEDVPLKTCHTDRLGPHRIAEIEEGVMEQTVQFQQDLQ</sequence>
<evidence type="ECO:0000313" key="3">
    <source>
        <dbReference type="Proteomes" id="UP000886998"/>
    </source>
</evidence>
<gene>
    <name evidence="2" type="ORF">TNIN_462461</name>
</gene>
<comment type="caution">
    <text evidence="2">The sequence shown here is derived from an EMBL/GenBank/DDBJ whole genome shotgun (WGS) entry which is preliminary data.</text>
</comment>
<feature type="compositionally biased region" description="Basic residues" evidence="1">
    <location>
        <begin position="1"/>
        <end position="23"/>
    </location>
</feature>
<accession>A0A8X6JHQ2</accession>
<keyword evidence="3" id="KW-1185">Reference proteome</keyword>
<protein>
    <submittedName>
        <fullName evidence="2">Uncharacterized protein</fullName>
    </submittedName>
</protein>
<organism evidence="2 3">
    <name type="scientific">Trichonephila inaurata madagascariensis</name>
    <dbReference type="NCBI Taxonomy" id="2747483"/>
    <lineage>
        <taxon>Eukaryota</taxon>
        <taxon>Metazoa</taxon>
        <taxon>Ecdysozoa</taxon>
        <taxon>Arthropoda</taxon>
        <taxon>Chelicerata</taxon>
        <taxon>Arachnida</taxon>
        <taxon>Araneae</taxon>
        <taxon>Araneomorphae</taxon>
        <taxon>Entelegynae</taxon>
        <taxon>Araneoidea</taxon>
        <taxon>Nephilidae</taxon>
        <taxon>Trichonephila</taxon>
        <taxon>Trichonephila inaurata</taxon>
    </lineage>
</organism>